<dbReference type="SUPFAM" id="SSF51569">
    <property type="entry name" value="Aldolase"/>
    <property type="match status" value="1"/>
</dbReference>
<accession>F0RZT4</accession>
<dbReference type="InterPro" id="IPR013785">
    <property type="entry name" value="Aldolase_TIM"/>
</dbReference>
<keyword evidence="9" id="KW-1185">Reference proteome</keyword>
<evidence type="ECO:0000256" key="6">
    <source>
        <dbReference type="ARBA" id="ARBA00056337"/>
    </source>
</evidence>
<dbReference type="InterPro" id="IPR002915">
    <property type="entry name" value="DeoC/FbaB/LacD_aldolase"/>
</dbReference>
<dbReference type="PANTHER" id="PTHR10889:SF1">
    <property type="entry name" value="DEOXYRIBOSE-PHOSPHATE ALDOLASE"/>
    <property type="match status" value="1"/>
</dbReference>
<feature type="active site" description="Schiff-base intermediate with acetaldehyde" evidence="7">
    <location>
        <position position="154"/>
    </location>
</feature>
<reference evidence="9" key="1">
    <citation type="submission" date="2011-02" db="EMBL/GenBank/DDBJ databases">
        <title>Complete sequence of Spirochaeta sp. Buddy.</title>
        <authorList>
            <person name="Lucas S."/>
            <person name="Copeland A."/>
            <person name="Lapidus A."/>
            <person name="Cheng J.-F."/>
            <person name="Goodwin L."/>
            <person name="Pitluck S."/>
            <person name="Zeytun A."/>
            <person name="Detter J.C."/>
            <person name="Han C."/>
            <person name="Tapia R."/>
            <person name="Land M."/>
            <person name="Hauser L."/>
            <person name="Kyrpides N."/>
            <person name="Ivanova N."/>
            <person name="Mikhailova N."/>
            <person name="Pagani I."/>
            <person name="Ritalahti K.M."/>
            <person name="Loeffler F.E."/>
            <person name="Woyke T."/>
        </authorList>
    </citation>
    <scope>NUCLEOTIDE SEQUENCE [LARGE SCALE GENOMIC DNA]</scope>
    <source>
        <strain evidence="9">ATCC BAA-1886 / DSM 22777 / Buddy</strain>
    </source>
</reference>
<dbReference type="GO" id="GO:0009264">
    <property type="term" value="P:deoxyribonucleotide catabolic process"/>
    <property type="evidence" value="ECO:0007669"/>
    <property type="project" value="UniProtKB-UniRule"/>
</dbReference>
<evidence type="ECO:0000256" key="3">
    <source>
        <dbReference type="ARBA" id="ARBA00023239"/>
    </source>
</evidence>
<dbReference type="FunFam" id="3.20.20.70:FF:000044">
    <property type="entry name" value="Deoxyribose-phosphate aldolase"/>
    <property type="match status" value="1"/>
</dbReference>
<dbReference type="NCBIfam" id="TIGR00126">
    <property type="entry name" value="deoC"/>
    <property type="match status" value="1"/>
</dbReference>
<keyword evidence="4 7" id="KW-0704">Schiff base</keyword>
<dbReference type="Gene3D" id="3.20.20.70">
    <property type="entry name" value="Aldolase class I"/>
    <property type="match status" value="1"/>
</dbReference>
<dbReference type="CDD" id="cd00959">
    <property type="entry name" value="DeoC"/>
    <property type="match status" value="1"/>
</dbReference>
<dbReference type="RefSeq" id="WP_013608678.1">
    <property type="nucleotide sequence ID" value="NC_015152.1"/>
</dbReference>
<evidence type="ECO:0000256" key="5">
    <source>
        <dbReference type="ARBA" id="ARBA00048791"/>
    </source>
</evidence>
<feature type="active site" description="Proton donor/acceptor" evidence="7">
    <location>
        <position position="183"/>
    </location>
</feature>
<dbReference type="HOGENOM" id="CLU_053595_0_1_12"/>
<dbReference type="GO" id="GO:0005737">
    <property type="term" value="C:cytoplasm"/>
    <property type="evidence" value="ECO:0007669"/>
    <property type="project" value="UniProtKB-SubCell"/>
</dbReference>
<evidence type="ECO:0000256" key="1">
    <source>
        <dbReference type="ARBA" id="ARBA00010936"/>
    </source>
</evidence>
<dbReference type="GO" id="GO:0006018">
    <property type="term" value="P:2-deoxyribose 1-phosphate catabolic process"/>
    <property type="evidence" value="ECO:0007669"/>
    <property type="project" value="UniProtKB-UniRule"/>
</dbReference>
<comment type="subcellular location">
    <subcellularLocation>
        <location evidence="7">Cytoplasm</location>
    </subcellularLocation>
</comment>
<sequence length="221" mass="23421">MKQDDIAKYIDHTVLAANATRDKIEQICKEADQYKFASVCVNSCWVSLCAKLLEKSEVKVCTVVGFPLGAMSSESKAYEAKKAVLAGADEVDMVINIGYLKNHDDDLVQDDITMVKAASGKATLKVIIETCLLNDEEKVRACRLAKASGADYVKTSTGFSTGGATVEDIKLMRKTVGPELGVKASGGVRTYADARAMVDAGATRIGASAGIAIVEGQHGAH</sequence>
<dbReference type="OrthoDB" id="9778711at2"/>
<comment type="function">
    <text evidence="6 7">Catalyzes a reversible aldol reaction between acetaldehyde and D-glyceraldehyde 3-phosphate to generate 2-deoxy-D-ribose 5-phosphate.</text>
</comment>
<gene>
    <name evidence="7" type="primary">deoC</name>
    <name evidence="8" type="ordered locus">SpiBuddy_3029</name>
</gene>
<dbReference type="PIRSF" id="PIRSF001357">
    <property type="entry name" value="DeoC"/>
    <property type="match status" value="1"/>
</dbReference>
<dbReference type="SMART" id="SM01133">
    <property type="entry name" value="DeoC"/>
    <property type="match status" value="1"/>
</dbReference>
<dbReference type="Pfam" id="PF01791">
    <property type="entry name" value="DeoC"/>
    <property type="match status" value="1"/>
</dbReference>
<dbReference type="GO" id="GO:0004139">
    <property type="term" value="F:deoxyribose-phosphate aldolase activity"/>
    <property type="evidence" value="ECO:0007669"/>
    <property type="project" value="UniProtKB-UniRule"/>
</dbReference>
<dbReference type="GO" id="GO:0016052">
    <property type="term" value="P:carbohydrate catabolic process"/>
    <property type="evidence" value="ECO:0007669"/>
    <property type="project" value="TreeGrafter"/>
</dbReference>
<dbReference type="AlphaFoldDB" id="F0RZT4"/>
<dbReference type="PANTHER" id="PTHR10889">
    <property type="entry name" value="DEOXYRIBOSE-PHOSPHATE ALDOLASE"/>
    <property type="match status" value="1"/>
</dbReference>
<dbReference type="InterPro" id="IPR011343">
    <property type="entry name" value="DeoC"/>
</dbReference>
<feature type="active site" description="Proton donor/acceptor" evidence="7">
    <location>
        <position position="92"/>
    </location>
</feature>
<comment type="pathway">
    <text evidence="7">Carbohydrate degradation; 2-deoxy-D-ribose 1-phosphate degradation; D-glyceraldehyde 3-phosphate and acetaldehyde from 2-deoxy-alpha-D-ribose 1-phosphate: step 2/2.</text>
</comment>
<dbReference type="Proteomes" id="UP000008466">
    <property type="component" value="Chromosome"/>
</dbReference>
<evidence type="ECO:0000256" key="2">
    <source>
        <dbReference type="ARBA" id="ARBA00022490"/>
    </source>
</evidence>
<proteinExistence type="inferred from homology"/>
<dbReference type="eggNOG" id="COG0274">
    <property type="taxonomic scope" value="Bacteria"/>
</dbReference>
<dbReference type="EMBL" id="CP002541">
    <property type="protein sequence ID" value="ADY14835.1"/>
    <property type="molecule type" value="Genomic_DNA"/>
</dbReference>
<evidence type="ECO:0000256" key="4">
    <source>
        <dbReference type="ARBA" id="ARBA00023270"/>
    </source>
</evidence>
<protein>
    <recommendedName>
        <fullName evidence="7">Deoxyribose-phosphate aldolase</fullName>
        <shortName evidence="7">DERA</shortName>
        <ecNumber evidence="7">4.1.2.4</ecNumber>
    </recommendedName>
    <alternativeName>
        <fullName evidence="7">2-deoxy-D-ribose 5-phosphate aldolase</fullName>
    </alternativeName>
    <alternativeName>
        <fullName evidence="7">Phosphodeoxyriboaldolase</fullName>
        <shortName evidence="7">Deoxyriboaldolase</shortName>
    </alternativeName>
</protein>
<comment type="catalytic activity">
    <reaction evidence="5 7">
        <text>2-deoxy-D-ribose 5-phosphate = D-glyceraldehyde 3-phosphate + acetaldehyde</text>
        <dbReference type="Rhea" id="RHEA:12821"/>
        <dbReference type="ChEBI" id="CHEBI:15343"/>
        <dbReference type="ChEBI" id="CHEBI:59776"/>
        <dbReference type="ChEBI" id="CHEBI:62877"/>
        <dbReference type="EC" id="4.1.2.4"/>
    </reaction>
</comment>
<dbReference type="EC" id="4.1.2.4" evidence="7"/>
<organism evidence="8 9">
    <name type="scientific">Sphaerochaeta globosa (strain ATCC BAA-1886 / DSM 22777 / Buddy)</name>
    <name type="common">Spirochaeta sp. (strain Buddy)</name>
    <dbReference type="NCBI Taxonomy" id="158189"/>
    <lineage>
        <taxon>Bacteria</taxon>
        <taxon>Pseudomonadati</taxon>
        <taxon>Spirochaetota</taxon>
        <taxon>Spirochaetia</taxon>
        <taxon>Spirochaetales</taxon>
        <taxon>Sphaerochaetaceae</taxon>
        <taxon>Sphaerochaeta</taxon>
    </lineage>
</organism>
<keyword evidence="3 7" id="KW-0456">Lyase</keyword>
<evidence type="ECO:0000313" key="9">
    <source>
        <dbReference type="Proteomes" id="UP000008466"/>
    </source>
</evidence>
<name>F0RZT4_SPHGB</name>
<evidence type="ECO:0000256" key="7">
    <source>
        <dbReference type="HAMAP-Rule" id="MF_00114"/>
    </source>
</evidence>
<dbReference type="UniPathway" id="UPA00002">
    <property type="reaction ID" value="UER00468"/>
</dbReference>
<dbReference type="KEGG" id="sbu:SpiBuddy_3029"/>
<comment type="similarity">
    <text evidence="1 7">Belongs to the DeoC/FbaB aldolase family. DeoC type 1 subfamily.</text>
</comment>
<evidence type="ECO:0000313" key="8">
    <source>
        <dbReference type="EMBL" id="ADY14835.1"/>
    </source>
</evidence>
<dbReference type="InterPro" id="IPR028581">
    <property type="entry name" value="DeoC_typeI"/>
</dbReference>
<dbReference type="HAMAP" id="MF_00114">
    <property type="entry name" value="DeoC_type1"/>
    <property type="match status" value="1"/>
</dbReference>
<keyword evidence="2 7" id="KW-0963">Cytoplasm</keyword>
<dbReference type="STRING" id="158189.SpiBuddy_3029"/>